<protein>
    <submittedName>
        <fullName evidence="1">Uncharacterized protein</fullName>
    </submittedName>
</protein>
<proteinExistence type="predicted"/>
<evidence type="ECO:0000313" key="1">
    <source>
        <dbReference type="EMBL" id="MBX67658.1"/>
    </source>
</evidence>
<dbReference type="EMBL" id="GGEC01087174">
    <property type="protein sequence ID" value="MBX67658.1"/>
    <property type="molecule type" value="Transcribed_RNA"/>
</dbReference>
<name>A0A2P2QL04_RHIMU</name>
<sequence>MNLILLGNLLPNCCYQFLNKWNSSGKKKTTFSGFIHILSQVTYSLYKFKVSFCHNSP</sequence>
<dbReference type="AlphaFoldDB" id="A0A2P2QL04"/>
<accession>A0A2P2QL04</accession>
<reference evidence="1" key="1">
    <citation type="submission" date="2018-02" db="EMBL/GenBank/DDBJ databases">
        <title>Rhizophora mucronata_Transcriptome.</title>
        <authorList>
            <person name="Meera S.P."/>
            <person name="Sreeshan A."/>
            <person name="Augustine A."/>
        </authorList>
    </citation>
    <scope>NUCLEOTIDE SEQUENCE</scope>
    <source>
        <tissue evidence="1">Leaf</tissue>
    </source>
</reference>
<organism evidence="1">
    <name type="scientific">Rhizophora mucronata</name>
    <name type="common">Asiatic mangrove</name>
    <dbReference type="NCBI Taxonomy" id="61149"/>
    <lineage>
        <taxon>Eukaryota</taxon>
        <taxon>Viridiplantae</taxon>
        <taxon>Streptophyta</taxon>
        <taxon>Embryophyta</taxon>
        <taxon>Tracheophyta</taxon>
        <taxon>Spermatophyta</taxon>
        <taxon>Magnoliopsida</taxon>
        <taxon>eudicotyledons</taxon>
        <taxon>Gunneridae</taxon>
        <taxon>Pentapetalae</taxon>
        <taxon>rosids</taxon>
        <taxon>fabids</taxon>
        <taxon>Malpighiales</taxon>
        <taxon>Rhizophoraceae</taxon>
        <taxon>Rhizophora</taxon>
    </lineage>
</organism>